<feature type="compositionally biased region" description="Low complexity" evidence="1">
    <location>
        <begin position="407"/>
        <end position="418"/>
    </location>
</feature>
<keyword evidence="2" id="KW-0472">Membrane</keyword>
<feature type="transmembrane region" description="Helical" evidence="2">
    <location>
        <begin position="1368"/>
        <end position="1391"/>
    </location>
</feature>
<dbReference type="KEGG" id="spu:582903"/>
<dbReference type="RefSeq" id="XP_030837725.1">
    <property type="nucleotide sequence ID" value="XM_030981865.1"/>
</dbReference>
<evidence type="ECO:0000259" key="3">
    <source>
        <dbReference type="PROSITE" id="PS50853"/>
    </source>
</evidence>
<dbReference type="EnsemblMetazoa" id="XM_030981865">
    <property type="protein sequence ID" value="XP_030837725"/>
    <property type="gene ID" value="LOC582903"/>
</dbReference>
<feature type="region of interest" description="Disordered" evidence="1">
    <location>
        <begin position="15"/>
        <end position="66"/>
    </location>
</feature>
<feature type="domain" description="Fibronectin type-III" evidence="3">
    <location>
        <begin position="674"/>
        <end position="763"/>
    </location>
</feature>
<dbReference type="EnsemblMetazoa" id="XM_030981866">
    <property type="protein sequence ID" value="XP_030837726"/>
    <property type="gene ID" value="LOC582903"/>
</dbReference>
<proteinExistence type="predicted"/>
<feature type="region of interest" description="Disordered" evidence="1">
    <location>
        <begin position="330"/>
        <end position="463"/>
    </location>
</feature>
<dbReference type="PANTHER" id="PTHR24099:SF11">
    <property type="entry name" value="FIBRONECTIN TYPE III DOMAIN-CONTAINING 3BA-RELATED"/>
    <property type="match status" value="1"/>
</dbReference>
<dbReference type="InterPro" id="IPR036116">
    <property type="entry name" value="FN3_sf"/>
</dbReference>
<keyword evidence="2" id="KW-1133">Transmembrane helix</keyword>
<dbReference type="PROSITE" id="PS50853">
    <property type="entry name" value="FN3"/>
    <property type="match status" value="9"/>
</dbReference>
<dbReference type="CDD" id="cd00063">
    <property type="entry name" value="FN3"/>
    <property type="match status" value="9"/>
</dbReference>
<keyword evidence="2" id="KW-0812">Transmembrane</keyword>
<dbReference type="InterPro" id="IPR003961">
    <property type="entry name" value="FN3_dom"/>
</dbReference>
<feature type="domain" description="Fibronectin type-III" evidence="3">
    <location>
        <begin position="767"/>
        <end position="860"/>
    </location>
</feature>
<feature type="compositionally biased region" description="Basic and acidic residues" evidence="1">
    <location>
        <begin position="378"/>
        <end position="405"/>
    </location>
</feature>
<dbReference type="InterPro" id="IPR013783">
    <property type="entry name" value="Ig-like_fold"/>
</dbReference>
<dbReference type="FunFam" id="2.60.40.10:FF:000373">
    <property type="entry name" value="fibronectin type-III domain-containing protein 3A isoform X1"/>
    <property type="match status" value="1"/>
</dbReference>
<dbReference type="SMART" id="SM00060">
    <property type="entry name" value="FN3"/>
    <property type="match status" value="9"/>
</dbReference>
<organism evidence="4 5">
    <name type="scientific">Strongylocentrotus purpuratus</name>
    <name type="common">Purple sea urchin</name>
    <dbReference type="NCBI Taxonomy" id="7668"/>
    <lineage>
        <taxon>Eukaryota</taxon>
        <taxon>Metazoa</taxon>
        <taxon>Echinodermata</taxon>
        <taxon>Eleutherozoa</taxon>
        <taxon>Echinozoa</taxon>
        <taxon>Echinoidea</taxon>
        <taxon>Euechinoidea</taxon>
        <taxon>Echinacea</taxon>
        <taxon>Camarodonta</taxon>
        <taxon>Echinidea</taxon>
        <taxon>Strongylocentrotidae</taxon>
        <taxon>Strongylocentrotus</taxon>
    </lineage>
</organism>
<protein>
    <recommendedName>
        <fullName evidence="3">Fibronectin type-III domain-containing protein</fullName>
    </recommendedName>
</protein>
<dbReference type="FunCoup" id="A0A7M7NM06">
    <property type="interactions" value="236"/>
</dbReference>
<feature type="domain" description="Fibronectin type-III" evidence="3">
    <location>
        <begin position="578"/>
        <end position="670"/>
    </location>
</feature>
<evidence type="ECO:0000313" key="5">
    <source>
        <dbReference type="Proteomes" id="UP000007110"/>
    </source>
</evidence>
<dbReference type="SUPFAM" id="SSF49265">
    <property type="entry name" value="Fibronectin type III"/>
    <property type="match status" value="5"/>
</dbReference>
<sequence>MSVTEPMLNIYPSTNHHAQMHHDGPLANGETSSTTSSESDVQLKGQNGSLSPMDNGPDMYTSDGSIDSQGQVQQYVNGPIANSCPANYIQEYDGSMDGTNANYVPIPGQEYDGHLDYPSPNQEYVNQEIYQGQSPEYVDYNQGQGTTPMPVEEGVPQGQVQEEGVQGQTQGQKQKYVFYLQIKPGEAFPVENGDQVQYIHGPTLVQLLSNSPTPPQIHMVKTGHGCVQTMANNLPLQPPAPMQSMPMQLPVPQDGRDAINQAPVYPNHNQAPAAAPVQQQMYQQQPPMFQQPPPGNQQVYPPHMLGGYPNTAGIPPQMHTHVPTVFMGTGVHPTPMHIQRFPPAPCTSNHPHPQHQGSNGDLSPRQENPHRPVLPRPRPRDDRADKQREKLQKKLRERERQKENTGHSSHSSSPQSSPRGMNSHSSGVLRPTENGTNSRGSKKKRQNSLKDESEENPQVKRLKDLLSSIQVPEVEQITARSATVRWSIPEPYHSGQGDEDLYEDHGIDPTAISYELKVLDKAKNCSPGTIYSNSLHQTLTDLKPATEYQLSVSAILDGVRGGPSRPVIFETHGCPPDVPLMPRLTGRTKNFLVLSWKASNSNGSKIHSYLLQCDKGNGSSGYVAIYEGADKQYKITKLQPSTLYRFRLQAINSHGSSGFSEEAKFYTSGSVPPVPSPPTLIEALARSLKLQWQRGSGDIHGYCLEMDDESKRYGFQVVYRGEETSHCCKNLARNSDYKFRLCAFNEEGNSRWSSIVAFRTMPDAPRAPSKPSLKGKPHSTSFKIMWDPPRDCGGSEITSYQLEKAEVRNGPFSPAYRGMEREHQFDNLKPGCTYYLRVSCTSKGGASPCSEVFSITTLPIVPGQSHTPRVHGKPKATSVNLRWGMPDYNGGAPITEFSVEMTAADNVTSEVHRATADITECTVNSLLPGRTYDFRLRSCNKIGYGPYSEPLRVSTGAGPPDAPTELTASCVTTSVVLLSWQKPCFNGADITEYRVEKASENGTFSLAYSGSATTCEIRGLQPATYYYMRVQALNAAGHGPFSSVATCQTLPSSPEAVPSLRVVSSTSDSLLIQWTEPSDCGSEIIAYNLDIGEGQPIFVEGNVTQYCVDQLEPDTKYRIRVQALNSIGEGPYSAVLKAITRALPPIPPRLECVYYSHQSLKLKWGDQNRIAGDSKSVNFTLEMEDKRGRFVVVYSGINLNQKVTRLSESTSYKFRILASNEAGTGPYSEDFVFATTKAPPVTLKAPTMEVDQDSCQISWAEAILHQQEDLMHYQCQYQRTREGDARVIYRGPEKSFKLEHLELNVEHRVRVCAIRVPGDGSSELTGIYSPWAPFTITPPAAKEEALMADGDGDGLTDLDSKPMGDSQLAMIIVACFCVIAILIAVFLQWYLGS</sequence>
<dbReference type="InParanoid" id="A0A7M7NM06"/>
<reference evidence="5" key="1">
    <citation type="submission" date="2015-02" db="EMBL/GenBank/DDBJ databases">
        <title>Genome sequencing for Strongylocentrotus purpuratus.</title>
        <authorList>
            <person name="Murali S."/>
            <person name="Liu Y."/>
            <person name="Vee V."/>
            <person name="English A."/>
            <person name="Wang M."/>
            <person name="Skinner E."/>
            <person name="Han Y."/>
            <person name="Muzny D.M."/>
            <person name="Worley K.C."/>
            <person name="Gibbs R.A."/>
        </authorList>
    </citation>
    <scope>NUCLEOTIDE SEQUENCE</scope>
</reference>
<dbReference type="InterPro" id="IPR050617">
    <property type="entry name" value="E3_ligase_FN3/SPRY"/>
</dbReference>
<feature type="domain" description="Fibronectin type-III" evidence="3">
    <location>
        <begin position="468"/>
        <end position="577"/>
    </location>
</feature>
<evidence type="ECO:0000256" key="2">
    <source>
        <dbReference type="SAM" id="Phobius"/>
    </source>
</evidence>
<dbReference type="OMA" id="NACEIAW"/>
<dbReference type="Proteomes" id="UP000007110">
    <property type="component" value="Unassembled WGS sequence"/>
</dbReference>
<accession>A0A7M7NM06</accession>
<feature type="domain" description="Fibronectin type-III" evidence="3">
    <location>
        <begin position="864"/>
        <end position="958"/>
    </location>
</feature>
<feature type="domain" description="Fibronectin type-III" evidence="3">
    <location>
        <begin position="1146"/>
        <end position="1238"/>
    </location>
</feature>
<dbReference type="RefSeq" id="XP_030837726.1">
    <property type="nucleotide sequence ID" value="XM_030981866.1"/>
</dbReference>
<evidence type="ECO:0000256" key="1">
    <source>
        <dbReference type="SAM" id="MobiDB-lite"/>
    </source>
</evidence>
<feature type="compositionally biased region" description="Polar residues" evidence="1">
    <location>
        <begin position="346"/>
        <end position="361"/>
    </location>
</feature>
<dbReference type="Gene3D" id="2.60.40.10">
    <property type="entry name" value="Immunoglobulins"/>
    <property type="match status" value="9"/>
</dbReference>
<feature type="compositionally biased region" description="Low complexity" evidence="1">
    <location>
        <begin position="30"/>
        <end position="39"/>
    </location>
</feature>
<feature type="domain" description="Fibronectin type-III" evidence="3">
    <location>
        <begin position="1239"/>
        <end position="1340"/>
    </location>
</feature>
<reference evidence="4" key="2">
    <citation type="submission" date="2021-01" db="UniProtKB">
        <authorList>
            <consortium name="EnsemblMetazoa"/>
        </authorList>
    </citation>
    <scope>IDENTIFICATION</scope>
</reference>
<keyword evidence="5" id="KW-1185">Reference proteome</keyword>
<name>A0A7M7NM06_STRPU</name>
<feature type="domain" description="Fibronectin type-III" evidence="3">
    <location>
        <begin position="962"/>
        <end position="1052"/>
    </location>
</feature>
<evidence type="ECO:0000313" key="4">
    <source>
        <dbReference type="EnsemblMetazoa" id="XP_030837726"/>
    </source>
</evidence>
<dbReference type="Pfam" id="PF00041">
    <property type="entry name" value="fn3"/>
    <property type="match status" value="7"/>
</dbReference>
<dbReference type="PANTHER" id="PTHR24099">
    <property type="entry name" value="E3 UBIQUITIN-PROTEIN LIGASE TRIM36-RELATED"/>
    <property type="match status" value="1"/>
</dbReference>
<dbReference type="GeneID" id="582903"/>
<dbReference type="OrthoDB" id="443915at2759"/>
<dbReference type="PRINTS" id="PR00014">
    <property type="entry name" value="FNTYPEIII"/>
</dbReference>
<feature type="domain" description="Fibronectin type-III" evidence="3">
    <location>
        <begin position="1056"/>
        <end position="1145"/>
    </location>
</feature>